<dbReference type="CTD" id="183965"/>
<reference evidence="1 2" key="1">
    <citation type="journal article" date="1998" name="Science">
        <title>Genome sequence of the nematode C. elegans: a platform for investigating biology.</title>
        <authorList>
            <consortium name="The C. elegans sequencing consortium"/>
            <person name="Sulson J.E."/>
            <person name="Waterston R."/>
        </authorList>
    </citation>
    <scope>NUCLEOTIDE SEQUENCE [LARGE SCALE GENOMIC DNA]</scope>
    <source>
        <strain evidence="1 2">Bristol N2</strain>
    </source>
</reference>
<evidence type="ECO:0000313" key="3">
    <source>
        <dbReference type="WormBase" id="D2096.1b"/>
    </source>
</evidence>
<dbReference type="AGR" id="WB:WBGene00017069"/>
<dbReference type="KEGG" id="cel:CELE_D2096.1"/>
<dbReference type="ExpressionAtlas" id="X5LX78">
    <property type="expression patterns" value="baseline and differential"/>
</dbReference>
<dbReference type="OrthoDB" id="2261329at2759"/>
<gene>
    <name evidence="3" type="primary">timm-17b.2</name>
    <name evidence="1" type="synonym">timm-17B.2</name>
    <name evidence="1" type="ORF">CELE_D2096.1</name>
    <name evidence="3" type="ORF">D2096.1</name>
</gene>
<proteinExistence type="evidence at protein level"/>
<dbReference type="Proteomes" id="UP000001940">
    <property type="component" value="Chromosome IV"/>
</dbReference>
<evidence type="ECO:0007829" key="4">
    <source>
        <dbReference type="PeptideAtlas" id="X5LX78"/>
    </source>
</evidence>
<dbReference type="HOGENOM" id="CLU_1836912_0_0_1"/>
<dbReference type="GeneID" id="183965"/>
<dbReference type="Bgee" id="WBGene00017069">
    <property type="expression patterns" value="Expressed in germ line (C elegans) and 4 other cell types or tissues"/>
</dbReference>
<dbReference type="WormBase" id="D2096.1b">
    <property type="protein sequence ID" value="CE49691"/>
    <property type="gene ID" value="WBGene00017069"/>
    <property type="gene designation" value="timm-17B.2"/>
</dbReference>
<protein>
    <submittedName>
        <fullName evidence="1">Translocase, Inner Mitochondrial Membrane</fullName>
    </submittedName>
</protein>
<name>X5LX78_CAEEL</name>
<keyword evidence="2" id="KW-1185">Reference proteome</keyword>
<evidence type="ECO:0000313" key="1">
    <source>
        <dbReference type="EMBL" id="CDO41102.1"/>
    </source>
</evidence>
<sequence>MERIRLEVIELGELMGYVHLQKKVPKAHVNSLLILIDTLSIRAIDVKDTLAESDIEEFNSVVEEVLAAMRRDCLTMPQRVLE</sequence>
<keyword evidence="4" id="KW-1267">Proteomics identification</keyword>
<organism evidence="1 2">
    <name type="scientific">Caenorhabditis elegans</name>
    <dbReference type="NCBI Taxonomy" id="6239"/>
    <lineage>
        <taxon>Eukaryota</taxon>
        <taxon>Metazoa</taxon>
        <taxon>Ecdysozoa</taxon>
        <taxon>Nematoda</taxon>
        <taxon>Chromadorea</taxon>
        <taxon>Rhabditida</taxon>
        <taxon>Rhabditina</taxon>
        <taxon>Rhabditomorpha</taxon>
        <taxon>Rhabditoidea</taxon>
        <taxon>Rhabditidae</taxon>
        <taxon>Peloderinae</taxon>
        <taxon>Caenorhabditis</taxon>
    </lineage>
</organism>
<dbReference type="RefSeq" id="NP_001294049.1">
    <property type="nucleotide sequence ID" value="NM_001307120.4"/>
</dbReference>
<evidence type="ECO:0000313" key="2">
    <source>
        <dbReference type="Proteomes" id="UP000001940"/>
    </source>
</evidence>
<dbReference type="EMBL" id="BX284604">
    <property type="protein sequence ID" value="CDO41102.1"/>
    <property type="molecule type" value="Genomic_DNA"/>
</dbReference>
<accession>X5LX78</accession>
<dbReference type="AlphaFoldDB" id="X5LX78"/>